<dbReference type="Pfam" id="PF01381">
    <property type="entry name" value="HTH_3"/>
    <property type="match status" value="1"/>
</dbReference>
<keyword evidence="4" id="KW-1185">Reference proteome</keyword>
<dbReference type="PROSITE" id="PS50943">
    <property type="entry name" value="HTH_CROC1"/>
    <property type="match status" value="1"/>
</dbReference>
<organism evidence="3 4">
    <name type="scientific">Monoglobus pectinilyticus</name>
    <dbReference type="NCBI Taxonomy" id="1981510"/>
    <lineage>
        <taxon>Bacteria</taxon>
        <taxon>Bacillati</taxon>
        <taxon>Bacillota</taxon>
        <taxon>Clostridia</taxon>
        <taxon>Monoglobales</taxon>
        <taxon>Monoglobaceae</taxon>
        <taxon>Monoglobus</taxon>
    </lineage>
</organism>
<dbReference type="AlphaFoldDB" id="A0A2K9P6P6"/>
<dbReference type="InterPro" id="IPR001387">
    <property type="entry name" value="Cro/C1-type_HTH"/>
</dbReference>
<dbReference type="RefSeq" id="WP_102366550.1">
    <property type="nucleotide sequence ID" value="NZ_CP020991.1"/>
</dbReference>
<dbReference type="SUPFAM" id="SSF47413">
    <property type="entry name" value="lambda repressor-like DNA-binding domains"/>
    <property type="match status" value="1"/>
</dbReference>
<dbReference type="InterPro" id="IPR010982">
    <property type="entry name" value="Lambda_DNA-bd_dom_sf"/>
</dbReference>
<dbReference type="PANTHER" id="PTHR46558">
    <property type="entry name" value="TRACRIPTIONAL REGULATORY PROTEIN-RELATED-RELATED"/>
    <property type="match status" value="1"/>
</dbReference>
<evidence type="ECO:0000259" key="2">
    <source>
        <dbReference type="PROSITE" id="PS50943"/>
    </source>
</evidence>
<proteinExistence type="predicted"/>
<dbReference type="SMART" id="SM00530">
    <property type="entry name" value="HTH_XRE"/>
    <property type="match status" value="1"/>
</dbReference>
<dbReference type="EMBL" id="CP020991">
    <property type="protein sequence ID" value="AUO20438.1"/>
    <property type="molecule type" value="Genomic_DNA"/>
</dbReference>
<dbReference type="GeneID" id="98063660"/>
<sequence length="70" mass="7822">MLKNLINERKKTGLTQKGLAVTLGITERHYQSIEAGTSDGSVALWKALSKMFNCTIDYLLEQVAENHLTK</sequence>
<gene>
    <name evidence="3" type="ORF">B9O19_02298</name>
</gene>
<dbReference type="KEGG" id="mpec:B9O19_02298"/>
<dbReference type="OrthoDB" id="2064916at2"/>
<reference evidence="3 4" key="1">
    <citation type="submission" date="2017-04" db="EMBL/GenBank/DDBJ databases">
        <title>Monoglobus pectinilyticus 14 draft genome.</title>
        <authorList>
            <person name="Kim C."/>
            <person name="Rosendale D.I."/>
            <person name="Kelly W.J."/>
            <person name="Tannock G.W."/>
            <person name="Patchett M.L."/>
            <person name="Jordens J.Z."/>
        </authorList>
    </citation>
    <scope>NUCLEOTIDE SEQUENCE [LARGE SCALE GENOMIC DNA]</scope>
    <source>
        <strain evidence="3 4">14</strain>
    </source>
</reference>
<dbReference type="GO" id="GO:0003677">
    <property type="term" value="F:DNA binding"/>
    <property type="evidence" value="ECO:0007669"/>
    <property type="project" value="UniProtKB-KW"/>
</dbReference>
<keyword evidence="1" id="KW-0238">DNA-binding</keyword>
<name>A0A2K9P6P6_9FIRM</name>
<dbReference type="Proteomes" id="UP000235589">
    <property type="component" value="Chromosome"/>
</dbReference>
<dbReference type="PANTHER" id="PTHR46558:SF4">
    <property type="entry name" value="DNA-BIDING PHAGE PROTEIN"/>
    <property type="match status" value="1"/>
</dbReference>
<evidence type="ECO:0000313" key="4">
    <source>
        <dbReference type="Proteomes" id="UP000235589"/>
    </source>
</evidence>
<evidence type="ECO:0000256" key="1">
    <source>
        <dbReference type="ARBA" id="ARBA00023125"/>
    </source>
</evidence>
<feature type="domain" description="HTH cro/C1-type" evidence="2">
    <location>
        <begin position="5"/>
        <end position="59"/>
    </location>
</feature>
<evidence type="ECO:0000313" key="3">
    <source>
        <dbReference type="EMBL" id="AUO20438.1"/>
    </source>
</evidence>
<dbReference type="CDD" id="cd00093">
    <property type="entry name" value="HTH_XRE"/>
    <property type="match status" value="1"/>
</dbReference>
<protein>
    <submittedName>
        <fullName evidence="3">Transcriptional regulator</fullName>
    </submittedName>
</protein>
<accession>A0A2K9P6P6</accession>
<dbReference type="Gene3D" id="1.10.260.40">
    <property type="entry name" value="lambda repressor-like DNA-binding domains"/>
    <property type="match status" value="1"/>
</dbReference>